<feature type="transmembrane region" description="Helical" evidence="7">
    <location>
        <begin position="154"/>
        <end position="174"/>
    </location>
</feature>
<dbReference type="GO" id="GO:0015293">
    <property type="term" value="F:symporter activity"/>
    <property type="evidence" value="ECO:0007669"/>
    <property type="project" value="UniProtKB-KW"/>
</dbReference>
<feature type="transmembrane region" description="Helical" evidence="7">
    <location>
        <begin position="286"/>
        <end position="314"/>
    </location>
</feature>
<accession>A0A518HKM1</accession>
<dbReference type="OrthoDB" id="141480at2"/>
<gene>
    <name evidence="8" type="primary">mntH_1</name>
    <name evidence="8" type="ORF">Enr13x_11670</name>
</gene>
<comment type="subcellular location">
    <subcellularLocation>
        <location evidence="1">Membrane</location>
        <topology evidence="1">Multi-pass membrane protein</topology>
    </subcellularLocation>
</comment>
<dbReference type="RefSeq" id="WP_145385059.1">
    <property type="nucleotide sequence ID" value="NZ_CP037423.1"/>
</dbReference>
<feature type="transmembrane region" description="Helical" evidence="7">
    <location>
        <begin position="21"/>
        <end position="41"/>
    </location>
</feature>
<evidence type="ECO:0000256" key="5">
    <source>
        <dbReference type="ARBA" id="ARBA00022989"/>
    </source>
</evidence>
<evidence type="ECO:0000256" key="3">
    <source>
        <dbReference type="ARBA" id="ARBA00022692"/>
    </source>
</evidence>
<evidence type="ECO:0000256" key="7">
    <source>
        <dbReference type="SAM" id="Phobius"/>
    </source>
</evidence>
<evidence type="ECO:0000256" key="6">
    <source>
        <dbReference type="ARBA" id="ARBA00023136"/>
    </source>
</evidence>
<dbReference type="PANTHER" id="PTHR11706">
    <property type="entry name" value="SOLUTE CARRIER PROTEIN FAMILY 11 MEMBER"/>
    <property type="match status" value="1"/>
</dbReference>
<feature type="transmembrane region" description="Helical" evidence="7">
    <location>
        <begin position="194"/>
        <end position="212"/>
    </location>
</feature>
<reference evidence="8 9" key="1">
    <citation type="submission" date="2019-03" db="EMBL/GenBank/DDBJ databases">
        <title>Deep-cultivation of Planctomycetes and their phenomic and genomic characterization uncovers novel biology.</title>
        <authorList>
            <person name="Wiegand S."/>
            <person name="Jogler M."/>
            <person name="Boedeker C."/>
            <person name="Pinto D."/>
            <person name="Vollmers J."/>
            <person name="Rivas-Marin E."/>
            <person name="Kohn T."/>
            <person name="Peeters S.H."/>
            <person name="Heuer A."/>
            <person name="Rast P."/>
            <person name="Oberbeckmann S."/>
            <person name="Bunk B."/>
            <person name="Jeske O."/>
            <person name="Meyerdierks A."/>
            <person name="Storesund J.E."/>
            <person name="Kallscheuer N."/>
            <person name="Luecker S."/>
            <person name="Lage O.M."/>
            <person name="Pohl T."/>
            <person name="Merkel B.J."/>
            <person name="Hornburger P."/>
            <person name="Mueller R.-W."/>
            <person name="Bruemmer F."/>
            <person name="Labrenz M."/>
            <person name="Spormann A.M."/>
            <person name="Op den Camp H."/>
            <person name="Overmann J."/>
            <person name="Amann R."/>
            <person name="Jetten M.S.M."/>
            <person name="Mascher T."/>
            <person name="Medema M.H."/>
            <person name="Devos D.P."/>
            <person name="Kaster A.-K."/>
            <person name="Ovreas L."/>
            <person name="Rohde M."/>
            <person name="Galperin M.Y."/>
            <person name="Jogler C."/>
        </authorList>
    </citation>
    <scope>NUCLEOTIDE SEQUENCE [LARGE SCALE GENOMIC DNA]</scope>
    <source>
        <strain evidence="8 9">Enr13</strain>
    </source>
</reference>
<evidence type="ECO:0000256" key="4">
    <source>
        <dbReference type="ARBA" id="ARBA00022847"/>
    </source>
</evidence>
<name>A0A518HKM1_9BACT</name>
<dbReference type="GO" id="GO:0005384">
    <property type="term" value="F:manganese ion transmembrane transporter activity"/>
    <property type="evidence" value="ECO:0007669"/>
    <property type="project" value="TreeGrafter"/>
</dbReference>
<evidence type="ECO:0000256" key="1">
    <source>
        <dbReference type="ARBA" id="ARBA00004141"/>
    </source>
</evidence>
<dbReference type="GO" id="GO:0005886">
    <property type="term" value="C:plasma membrane"/>
    <property type="evidence" value="ECO:0007669"/>
    <property type="project" value="TreeGrafter"/>
</dbReference>
<dbReference type="GO" id="GO:0015086">
    <property type="term" value="F:cadmium ion transmembrane transporter activity"/>
    <property type="evidence" value="ECO:0007669"/>
    <property type="project" value="TreeGrafter"/>
</dbReference>
<feature type="transmembrane region" description="Helical" evidence="7">
    <location>
        <begin position="239"/>
        <end position="259"/>
    </location>
</feature>
<keyword evidence="6 7" id="KW-0472">Membrane</keyword>
<feature type="transmembrane region" description="Helical" evidence="7">
    <location>
        <begin position="47"/>
        <end position="68"/>
    </location>
</feature>
<dbReference type="InterPro" id="IPR001046">
    <property type="entry name" value="NRAMP_fam"/>
</dbReference>
<dbReference type="GO" id="GO:0034755">
    <property type="term" value="P:iron ion transmembrane transport"/>
    <property type="evidence" value="ECO:0007669"/>
    <property type="project" value="TreeGrafter"/>
</dbReference>
<protein>
    <submittedName>
        <fullName evidence="8">Divalent metal cation transporter MntH</fullName>
    </submittedName>
</protein>
<keyword evidence="3 7" id="KW-0812">Transmembrane</keyword>
<dbReference type="KEGG" id="snep:Enr13x_11670"/>
<feature type="transmembrane region" description="Helical" evidence="7">
    <location>
        <begin position="128"/>
        <end position="147"/>
    </location>
</feature>
<feature type="transmembrane region" description="Helical" evidence="7">
    <location>
        <begin position="326"/>
        <end position="345"/>
    </location>
</feature>
<keyword evidence="5 7" id="KW-1133">Transmembrane helix</keyword>
<keyword evidence="2" id="KW-0813">Transport</keyword>
<dbReference type="PANTHER" id="PTHR11706:SF33">
    <property type="entry name" value="NATURAL RESISTANCE-ASSOCIATED MACROPHAGE PROTEIN 2"/>
    <property type="match status" value="1"/>
</dbReference>
<evidence type="ECO:0000313" key="8">
    <source>
        <dbReference type="EMBL" id="QDV41329.1"/>
    </source>
</evidence>
<evidence type="ECO:0000313" key="9">
    <source>
        <dbReference type="Proteomes" id="UP000319004"/>
    </source>
</evidence>
<sequence>MVDRDATVGQPRARFRIGPGLLVTAAFIGPGTVVTASRAGAQFGCELLWTILFASLGTIVLQSLAARLGITSGAGLGESIRQSLSQSRLLRPAMVLVIAAIGVGNAAYQTGNLTGAAAGITSVTHGDAVVWLIILIALTSGVIWLGRYKILHRVLVVWVILLSVSFLVAGVISMPSATQILHGLFLPRLSAENLTIVIALIGTTIVPYNLFLHASGAAATWRGVDPVLATRQSDWDTGLSVALGGLVTASILVTASTAFHETGTAWTSIDQIAQQLQPALGRGGGVAFALGLFAAGLTSAVTAPIATAYAICGSLDWKADPSSRRFRVIALGVVLAGGLVAIWFGKSPALTIQFAQVANGLLLPIVACFLLLVVIWRGRTTGERVGRVRQFLAALVVCGVALLGLWRIVGVFR</sequence>
<feature type="transmembrane region" description="Helical" evidence="7">
    <location>
        <begin position="388"/>
        <end position="409"/>
    </location>
</feature>
<dbReference type="Pfam" id="PF01566">
    <property type="entry name" value="Nramp"/>
    <property type="match status" value="1"/>
</dbReference>
<dbReference type="NCBIfam" id="NF037982">
    <property type="entry name" value="Nramp_1"/>
    <property type="match status" value="1"/>
</dbReference>
<proteinExistence type="predicted"/>
<dbReference type="AlphaFoldDB" id="A0A518HKM1"/>
<feature type="transmembrane region" description="Helical" evidence="7">
    <location>
        <begin position="357"/>
        <end position="376"/>
    </location>
</feature>
<feature type="transmembrane region" description="Helical" evidence="7">
    <location>
        <begin position="89"/>
        <end position="108"/>
    </location>
</feature>
<dbReference type="EMBL" id="CP037423">
    <property type="protein sequence ID" value="QDV41329.1"/>
    <property type="molecule type" value="Genomic_DNA"/>
</dbReference>
<keyword evidence="9" id="KW-1185">Reference proteome</keyword>
<dbReference type="Proteomes" id="UP000319004">
    <property type="component" value="Chromosome"/>
</dbReference>
<keyword evidence="4" id="KW-0769">Symport</keyword>
<evidence type="ECO:0000256" key="2">
    <source>
        <dbReference type="ARBA" id="ARBA00022448"/>
    </source>
</evidence>
<organism evidence="8 9">
    <name type="scientific">Stieleria neptunia</name>
    <dbReference type="NCBI Taxonomy" id="2527979"/>
    <lineage>
        <taxon>Bacteria</taxon>
        <taxon>Pseudomonadati</taxon>
        <taxon>Planctomycetota</taxon>
        <taxon>Planctomycetia</taxon>
        <taxon>Pirellulales</taxon>
        <taxon>Pirellulaceae</taxon>
        <taxon>Stieleria</taxon>
    </lineage>
</organism>